<dbReference type="EMBL" id="NJHN03000054">
    <property type="protein sequence ID" value="KAH9420056.1"/>
    <property type="molecule type" value="Genomic_DNA"/>
</dbReference>
<keyword evidence="4" id="KW-1185">Reference proteome</keyword>
<evidence type="ECO:0000313" key="4">
    <source>
        <dbReference type="Proteomes" id="UP000887458"/>
    </source>
</evidence>
<reference evidence="3 4" key="2">
    <citation type="journal article" date="2022" name="Mol. Biol. Evol.">
        <title>Comparative Genomics Reveals Insights into the Divergent Evolution of Astigmatic Mites and Household Pest Adaptations.</title>
        <authorList>
            <person name="Xiong Q."/>
            <person name="Wan A.T."/>
            <person name="Liu X."/>
            <person name="Fung C.S."/>
            <person name="Xiao X."/>
            <person name="Malainual N."/>
            <person name="Hou J."/>
            <person name="Wang L."/>
            <person name="Wang M."/>
            <person name="Yang K.Y."/>
            <person name="Cui Y."/>
            <person name="Leung E.L."/>
            <person name="Nong W."/>
            <person name="Shin S.K."/>
            <person name="Au S.W."/>
            <person name="Jeong K.Y."/>
            <person name="Chew F.T."/>
            <person name="Hui J.H."/>
            <person name="Leung T.F."/>
            <person name="Tungtrongchitr A."/>
            <person name="Zhong N."/>
            <person name="Liu Z."/>
            <person name="Tsui S.K."/>
        </authorList>
    </citation>
    <scope>NUCLEOTIDE SEQUENCE [LARGE SCALE GENOMIC DNA]</scope>
    <source>
        <strain evidence="3">Derp</strain>
    </source>
</reference>
<name>A0ABQ8JCH4_DERPT</name>
<evidence type="ECO:0000256" key="2">
    <source>
        <dbReference type="SAM" id="SignalP"/>
    </source>
</evidence>
<keyword evidence="1" id="KW-0812">Transmembrane</keyword>
<evidence type="ECO:0000256" key="1">
    <source>
        <dbReference type="SAM" id="Phobius"/>
    </source>
</evidence>
<proteinExistence type="predicted"/>
<feature type="transmembrane region" description="Helical" evidence="1">
    <location>
        <begin position="240"/>
        <end position="262"/>
    </location>
</feature>
<keyword evidence="1" id="KW-1133">Transmembrane helix</keyword>
<gene>
    <name evidence="3" type="ORF">DERP_001890</name>
</gene>
<accession>A0ABQ8JCH4</accession>
<dbReference type="PANTHER" id="PTHR33964">
    <property type="entry name" value="RE45066P-RELATED"/>
    <property type="match status" value="1"/>
</dbReference>
<protein>
    <submittedName>
        <fullName evidence="3">Uncharacterized protein</fullName>
    </submittedName>
</protein>
<dbReference type="Proteomes" id="UP000887458">
    <property type="component" value="Unassembled WGS sequence"/>
</dbReference>
<reference evidence="3 4" key="1">
    <citation type="journal article" date="2018" name="J. Allergy Clin. Immunol.">
        <title>High-quality assembly of Dermatophagoides pteronyssinus genome and transcriptome reveals a wide range of novel allergens.</title>
        <authorList>
            <person name="Liu X.Y."/>
            <person name="Yang K.Y."/>
            <person name="Wang M.Q."/>
            <person name="Kwok J.S."/>
            <person name="Zeng X."/>
            <person name="Yang Z."/>
            <person name="Xiao X.J."/>
            <person name="Lau C.P."/>
            <person name="Li Y."/>
            <person name="Huang Z.M."/>
            <person name="Ba J.G."/>
            <person name="Yim A.K."/>
            <person name="Ouyang C.Y."/>
            <person name="Ngai S.M."/>
            <person name="Chan T.F."/>
            <person name="Leung E.L."/>
            <person name="Liu L."/>
            <person name="Liu Z.G."/>
            <person name="Tsui S.K."/>
        </authorList>
    </citation>
    <scope>NUCLEOTIDE SEQUENCE [LARGE SCALE GENOMIC DNA]</scope>
    <source>
        <strain evidence="3">Derp</strain>
    </source>
</reference>
<comment type="caution">
    <text evidence="3">The sequence shown here is derived from an EMBL/GenBank/DDBJ whole genome shotgun (WGS) entry which is preliminary data.</text>
</comment>
<keyword evidence="1" id="KW-0472">Membrane</keyword>
<organism evidence="3 4">
    <name type="scientific">Dermatophagoides pteronyssinus</name>
    <name type="common">European house dust mite</name>
    <dbReference type="NCBI Taxonomy" id="6956"/>
    <lineage>
        <taxon>Eukaryota</taxon>
        <taxon>Metazoa</taxon>
        <taxon>Ecdysozoa</taxon>
        <taxon>Arthropoda</taxon>
        <taxon>Chelicerata</taxon>
        <taxon>Arachnida</taxon>
        <taxon>Acari</taxon>
        <taxon>Acariformes</taxon>
        <taxon>Sarcoptiformes</taxon>
        <taxon>Astigmata</taxon>
        <taxon>Psoroptidia</taxon>
        <taxon>Analgoidea</taxon>
        <taxon>Pyroglyphidae</taxon>
        <taxon>Dermatophagoidinae</taxon>
        <taxon>Dermatophagoides</taxon>
    </lineage>
</organism>
<evidence type="ECO:0000313" key="3">
    <source>
        <dbReference type="EMBL" id="KAH9420056.1"/>
    </source>
</evidence>
<feature type="signal peptide" evidence="2">
    <location>
        <begin position="1"/>
        <end position="24"/>
    </location>
</feature>
<feature type="chain" id="PRO_5045906923" evidence="2">
    <location>
        <begin position="25"/>
        <end position="664"/>
    </location>
</feature>
<sequence length="664" mass="77264">MFKFQIITSFVIMMMMMTIDISDGQYTKAKNCSIDNFDQSFARAYGHFGVDKLKLPTSAAELKTYCKDIFANKVYSKDFGTRCLLGTSQTLLNLQVYNVDRVNKPYCAKNGKKKDEFISWSKCGNAAKSETKKCWKSMNEGMHQARKVLNTKSRIPIVCCKYYAWIKCNSAAWRKVKECDDKSIQGYEDLIHRSTVDSMNLICNRFEDDNEKCEKYYEELPKTKAKNVQLSTAFIILRPFVWILTLLKFTYFLISSLILWIIRPLASRCQTFRLARELDMINEKMRKLRSEYENATRHYHEQCQCIDQKRRELNERKDYLVLQLATIDQWSKQVRPKEPIKLSTNNMKTISTTIKEHESITKNVDTKSMAKWFDRQFSCGSQTNILKSDDDKVLDQMLTKTLDEFRSNETNSELNRTIRELYNDPEWKPMIDQLLLCAVSFVTDAQYTKAKNCSVDVFDASFAKAYGHFGLDYLGLPETQAKLKEYCRNIANNKVLSKDFGERCLTGTSQTLLNLQVYNVDRVNKPYCAKNGKKREAFVRWSKCGNAAKPETKKCWDKMNEGMNLARKVANNKSRIPIVCCKYYGWIKCNSNAWKKTADCDQESIEGYEQLIHKATVDSMNLICNRYEDDDAKCSKLFEEIPKKKAKDLRPTPITYIFDIFESL</sequence>
<keyword evidence="2" id="KW-0732">Signal</keyword>
<dbReference type="PANTHER" id="PTHR33964:SF1">
    <property type="entry name" value="RE45066P"/>
    <property type="match status" value="1"/>
</dbReference>